<evidence type="ECO:0000256" key="2">
    <source>
        <dbReference type="ARBA" id="ARBA00006602"/>
    </source>
</evidence>
<dbReference type="InterPro" id="IPR022524">
    <property type="entry name" value="FliH_Bacilli"/>
</dbReference>
<comment type="function">
    <text evidence="1">Needed for flagellar regrowth and assembly.</text>
</comment>
<keyword evidence="10" id="KW-0966">Cell projection</keyword>
<feature type="coiled-coil region" evidence="8">
    <location>
        <begin position="104"/>
        <end position="131"/>
    </location>
</feature>
<comment type="similarity">
    <text evidence="2">Belongs to the FliH family.</text>
</comment>
<keyword evidence="10" id="KW-0969">Cilium</keyword>
<keyword evidence="5" id="KW-0653">Protein transport</keyword>
<keyword evidence="8" id="KW-0175">Coiled coil</keyword>
<comment type="caution">
    <text evidence="10">The sequence shown here is derived from an EMBL/GenBank/DDBJ whole genome shotgun (WGS) entry which is preliminary data.</text>
</comment>
<evidence type="ECO:0000259" key="9">
    <source>
        <dbReference type="Pfam" id="PF02108"/>
    </source>
</evidence>
<dbReference type="InterPro" id="IPR051472">
    <property type="entry name" value="T3SS_Stator/FliH"/>
</dbReference>
<dbReference type="PANTHER" id="PTHR34982">
    <property type="entry name" value="YOP PROTEINS TRANSLOCATION PROTEIN L"/>
    <property type="match status" value="1"/>
</dbReference>
<dbReference type="InterPro" id="IPR018035">
    <property type="entry name" value="Flagellar_FliH/T3SS_HrpE"/>
</dbReference>
<feature type="coiled-coil region" evidence="8">
    <location>
        <begin position="37"/>
        <end position="75"/>
    </location>
</feature>
<keyword evidence="6" id="KW-1006">Bacterial flagellum protein export</keyword>
<evidence type="ECO:0000256" key="7">
    <source>
        <dbReference type="NCBIfam" id="TIGR03825"/>
    </source>
</evidence>
<dbReference type="NCBIfam" id="TIGR03825">
    <property type="entry name" value="FliH_bacil"/>
    <property type="match status" value="1"/>
</dbReference>
<keyword evidence="10" id="KW-0282">Flagellum</keyword>
<organism evidence="10 11">
    <name type="scientific">Natronobacillus azotifigens</name>
    <dbReference type="NCBI Taxonomy" id="472978"/>
    <lineage>
        <taxon>Bacteria</taxon>
        <taxon>Bacillati</taxon>
        <taxon>Bacillota</taxon>
        <taxon>Bacilli</taxon>
        <taxon>Bacillales</taxon>
        <taxon>Bacillaceae</taxon>
        <taxon>Natronobacillus</taxon>
    </lineage>
</organism>
<evidence type="ECO:0000313" key="11">
    <source>
        <dbReference type="Proteomes" id="UP001084197"/>
    </source>
</evidence>
<evidence type="ECO:0000256" key="3">
    <source>
        <dbReference type="ARBA" id="ARBA00022448"/>
    </source>
</evidence>
<evidence type="ECO:0000256" key="1">
    <source>
        <dbReference type="ARBA" id="ARBA00003041"/>
    </source>
</evidence>
<accession>A0A9J6RBF4</accession>
<dbReference type="RefSeq" id="WP_268779333.1">
    <property type="nucleotide sequence ID" value="NZ_JAPRAT010000007.1"/>
</dbReference>
<gene>
    <name evidence="10" type="primary">fliH</name>
    <name evidence="10" type="ORF">OWO01_04970</name>
</gene>
<feature type="domain" description="Flagellar assembly protein FliH/Type III secretion system HrpE" evidence="9">
    <location>
        <begin position="114"/>
        <end position="235"/>
    </location>
</feature>
<dbReference type="GO" id="GO:0005829">
    <property type="term" value="C:cytosol"/>
    <property type="evidence" value="ECO:0007669"/>
    <property type="project" value="TreeGrafter"/>
</dbReference>
<evidence type="ECO:0000313" key="10">
    <source>
        <dbReference type="EMBL" id="MCZ0702561.1"/>
    </source>
</evidence>
<evidence type="ECO:0000256" key="4">
    <source>
        <dbReference type="ARBA" id="ARBA00022795"/>
    </source>
</evidence>
<dbReference type="AlphaFoldDB" id="A0A9J6RBF4"/>
<dbReference type="Proteomes" id="UP001084197">
    <property type="component" value="Unassembled WGS sequence"/>
</dbReference>
<dbReference type="Pfam" id="PF02108">
    <property type="entry name" value="FliH"/>
    <property type="match status" value="1"/>
</dbReference>
<reference evidence="10" key="1">
    <citation type="submission" date="2022-11" db="EMBL/GenBank/DDBJ databases">
        <title>WGS of Natronobacillus azotifigens 24KS-1, an anaerobic diazotrophic haloalkaliphile from soda-rich habitats.</title>
        <authorList>
            <person name="Sorokin D.Y."/>
            <person name="Merkel A.Y."/>
        </authorList>
    </citation>
    <scope>NUCLEOTIDE SEQUENCE</scope>
    <source>
        <strain evidence="10">24KS-1</strain>
    </source>
</reference>
<dbReference type="PANTHER" id="PTHR34982:SF1">
    <property type="entry name" value="FLAGELLAR ASSEMBLY PROTEIN FLIH"/>
    <property type="match status" value="1"/>
</dbReference>
<keyword evidence="4" id="KW-1005">Bacterial flagellum biogenesis</keyword>
<dbReference type="GO" id="GO:0015031">
    <property type="term" value="P:protein transport"/>
    <property type="evidence" value="ECO:0007669"/>
    <property type="project" value="UniProtKB-KW"/>
</dbReference>
<sequence length="252" mass="28735">MSNSQKTLIQKEKVIGLKPVVFPVIEQDGSTEKNDELVDCNMQLIEAEKKLEAMKEHSEKLLADTNKKIDQAQKDWEVEKQAWIEEAKEIGYQEGLELGKEKGLQLFEQKIELANETIQLAEQQKQVLIDQSEPEILELAVQIASKILHTHLVETEVYLDIVQKALQEVRDQVRIKIYSHPEDFPLLDANQEKLSSLLDNEAVLSIYPDTNLAKGDCLIETPFSKLDVSVDSQLKVVSEQLLELLEETSRET</sequence>
<dbReference type="EMBL" id="JAPRAT010000007">
    <property type="protein sequence ID" value="MCZ0702561.1"/>
    <property type="molecule type" value="Genomic_DNA"/>
</dbReference>
<keyword evidence="11" id="KW-1185">Reference proteome</keyword>
<evidence type="ECO:0000256" key="8">
    <source>
        <dbReference type="SAM" id="Coils"/>
    </source>
</evidence>
<evidence type="ECO:0000256" key="6">
    <source>
        <dbReference type="ARBA" id="ARBA00023225"/>
    </source>
</evidence>
<evidence type="ECO:0000256" key="5">
    <source>
        <dbReference type="ARBA" id="ARBA00022927"/>
    </source>
</evidence>
<name>A0A9J6RBF4_9BACI</name>
<proteinExistence type="inferred from homology"/>
<protein>
    <recommendedName>
        <fullName evidence="7">Flagellar assembly protein FliH</fullName>
    </recommendedName>
</protein>
<dbReference type="GO" id="GO:0044781">
    <property type="term" value="P:bacterial-type flagellum organization"/>
    <property type="evidence" value="ECO:0007669"/>
    <property type="project" value="UniProtKB-KW"/>
</dbReference>
<keyword evidence="3" id="KW-0813">Transport</keyword>